<proteinExistence type="predicted"/>
<dbReference type="Proteomes" id="UP001148838">
    <property type="component" value="Unassembled WGS sequence"/>
</dbReference>
<sequence>MLRFYPYRLQFLQALQPEDKMLRRNFCISMQTLIENNDEFIRFVVFSDEVTSHLSEHDPHLLFIIIIIIIENTTFRCVFPSADSPVCRDMSIIVLYLKADMTVVKWGACEQITIPWGLNDSRQLRNNKNGEIAKINTFKCEHSQLTRSLPKPGNGNLKAVVTEYAIKIESKSLQIKLFVHQHYKQSLSLVTIVLNMPHYCASAVKYYHDNSNFINSIKKA</sequence>
<protein>
    <submittedName>
        <fullName evidence="1">Uncharacterized protein</fullName>
    </submittedName>
</protein>
<reference evidence="1 2" key="1">
    <citation type="journal article" date="2022" name="Allergy">
        <title>Genome assembly and annotation of Periplaneta americana reveal a comprehensive cockroach allergen profile.</title>
        <authorList>
            <person name="Wang L."/>
            <person name="Xiong Q."/>
            <person name="Saelim N."/>
            <person name="Wang L."/>
            <person name="Nong W."/>
            <person name="Wan A.T."/>
            <person name="Shi M."/>
            <person name="Liu X."/>
            <person name="Cao Q."/>
            <person name="Hui J.H.L."/>
            <person name="Sookrung N."/>
            <person name="Leung T.F."/>
            <person name="Tungtrongchitr A."/>
            <person name="Tsui S.K.W."/>
        </authorList>
    </citation>
    <scope>NUCLEOTIDE SEQUENCE [LARGE SCALE GENOMIC DNA]</scope>
    <source>
        <strain evidence="1">PWHHKU_190912</strain>
    </source>
</reference>
<gene>
    <name evidence="1" type="ORF">ANN_06448</name>
</gene>
<dbReference type="EMBL" id="JAJSOF020000011">
    <property type="protein sequence ID" value="KAJ4444652.1"/>
    <property type="molecule type" value="Genomic_DNA"/>
</dbReference>
<name>A0ABQ8TFD2_PERAM</name>
<organism evidence="1 2">
    <name type="scientific">Periplaneta americana</name>
    <name type="common">American cockroach</name>
    <name type="synonym">Blatta americana</name>
    <dbReference type="NCBI Taxonomy" id="6978"/>
    <lineage>
        <taxon>Eukaryota</taxon>
        <taxon>Metazoa</taxon>
        <taxon>Ecdysozoa</taxon>
        <taxon>Arthropoda</taxon>
        <taxon>Hexapoda</taxon>
        <taxon>Insecta</taxon>
        <taxon>Pterygota</taxon>
        <taxon>Neoptera</taxon>
        <taxon>Polyneoptera</taxon>
        <taxon>Dictyoptera</taxon>
        <taxon>Blattodea</taxon>
        <taxon>Blattoidea</taxon>
        <taxon>Blattidae</taxon>
        <taxon>Blattinae</taxon>
        <taxon>Periplaneta</taxon>
    </lineage>
</organism>
<evidence type="ECO:0000313" key="2">
    <source>
        <dbReference type="Proteomes" id="UP001148838"/>
    </source>
</evidence>
<evidence type="ECO:0000313" key="1">
    <source>
        <dbReference type="EMBL" id="KAJ4444652.1"/>
    </source>
</evidence>
<keyword evidence="2" id="KW-1185">Reference proteome</keyword>
<comment type="caution">
    <text evidence="1">The sequence shown here is derived from an EMBL/GenBank/DDBJ whole genome shotgun (WGS) entry which is preliminary data.</text>
</comment>
<accession>A0ABQ8TFD2</accession>